<gene>
    <name evidence="2" type="ORF">HINF_LOCUS12659</name>
    <name evidence="3" type="ORF">HINF_LOCUS78499</name>
</gene>
<reference evidence="2" key="1">
    <citation type="submission" date="2023-06" db="EMBL/GenBank/DDBJ databases">
        <authorList>
            <person name="Kurt Z."/>
        </authorList>
    </citation>
    <scope>NUCLEOTIDE SEQUENCE</scope>
</reference>
<organism evidence="2">
    <name type="scientific">Hexamita inflata</name>
    <dbReference type="NCBI Taxonomy" id="28002"/>
    <lineage>
        <taxon>Eukaryota</taxon>
        <taxon>Metamonada</taxon>
        <taxon>Diplomonadida</taxon>
        <taxon>Hexamitidae</taxon>
        <taxon>Hexamitinae</taxon>
        <taxon>Hexamita</taxon>
    </lineage>
</organism>
<name>A0AA86TPR9_9EUKA</name>
<accession>A0AA86TPR9</accession>
<keyword evidence="4" id="KW-1185">Reference proteome</keyword>
<dbReference type="EMBL" id="CAXDID020000860">
    <property type="protein sequence ID" value="CAL6115156.1"/>
    <property type="molecule type" value="Genomic_DNA"/>
</dbReference>
<dbReference type="Proteomes" id="UP001642409">
    <property type="component" value="Unassembled WGS sequence"/>
</dbReference>
<protein>
    <submittedName>
        <fullName evidence="3">Hypothetical_protein</fullName>
    </submittedName>
</protein>
<dbReference type="EMBL" id="CATOUU010000333">
    <property type="protein sequence ID" value="CAI9925014.1"/>
    <property type="molecule type" value="Genomic_DNA"/>
</dbReference>
<keyword evidence="1" id="KW-0812">Transmembrane</keyword>
<dbReference type="AlphaFoldDB" id="A0AA86TPR9"/>
<keyword evidence="1" id="KW-1133">Transmembrane helix</keyword>
<evidence type="ECO:0000256" key="1">
    <source>
        <dbReference type="SAM" id="Phobius"/>
    </source>
</evidence>
<feature type="transmembrane region" description="Helical" evidence="1">
    <location>
        <begin position="7"/>
        <end position="27"/>
    </location>
</feature>
<evidence type="ECO:0000313" key="2">
    <source>
        <dbReference type="EMBL" id="CAI9925014.1"/>
    </source>
</evidence>
<comment type="caution">
    <text evidence="2">The sequence shown here is derived from an EMBL/GenBank/DDBJ whole genome shotgun (WGS) entry which is preliminary data.</text>
</comment>
<sequence>MQCSHELIVCLAVLAMYTFVILFKYLLPCTIIFNNSTSSLGVIIISASLIQTYNLEFEYAMNCKCELLFSTRYLQNQTQLELHLPMQNTEFIDVAHIAISNLAGVELHLTNI</sequence>
<evidence type="ECO:0000313" key="4">
    <source>
        <dbReference type="Proteomes" id="UP001642409"/>
    </source>
</evidence>
<evidence type="ECO:0000313" key="3">
    <source>
        <dbReference type="EMBL" id="CAL6115156.1"/>
    </source>
</evidence>
<proteinExistence type="predicted"/>
<reference evidence="3 4" key="2">
    <citation type="submission" date="2024-07" db="EMBL/GenBank/DDBJ databases">
        <authorList>
            <person name="Akdeniz Z."/>
        </authorList>
    </citation>
    <scope>NUCLEOTIDE SEQUENCE [LARGE SCALE GENOMIC DNA]</scope>
</reference>
<keyword evidence="1" id="KW-0472">Membrane</keyword>